<name>A0A0D2GTJ3_9EURO</name>
<keyword evidence="5" id="KW-0560">Oxidoreductase</keyword>
<dbReference type="Gene3D" id="3.50.50.60">
    <property type="entry name" value="FAD/NAD(P)-binding domain"/>
    <property type="match status" value="2"/>
</dbReference>
<dbReference type="HOGENOM" id="CLU_006937_7_0_1"/>
<evidence type="ECO:0000256" key="3">
    <source>
        <dbReference type="ARBA" id="ARBA00022630"/>
    </source>
</evidence>
<protein>
    <recommendedName>
        <fullName evidence="8">Monooxygenase</fullName>
    </recommendedName>
</protein>
<accession>A0A0D2GTJ3</accession>
<dbReference type="GO" id="GO:0004499">
    <property type="term" value="F:N,N-dimethylaniline monooxygenase activity"/>
    <property type="evidence" value="ECO:0007669"/>
    <property type="project" value="InterPro"/>
</dbReference>
<evidence type="ECO:0000256" key="5">
    <source>
        <dbReference type="ARBA" id="ARBA00023002"/>
    </source>
</evidence>
<evidence type="ECO:0000313" key="7">
    <source>
        <dbReference type="Proteomes" id="UP000053029"/>
    </source>
</evidence>
<dbReference type="VEuPathDB" id="FungiDB:Z517_03583"/>
<dbReference type="GO" id="GO:0050661">
    <property type="term" value="F:NADP binding"/>
    <property type="evidence" value="ECO:0007669"/>
    <property type="project" value="InterPro"/>
</dbReference>
<keyword evidence="7" id="KW-1185">Reference proteome</keyword>
<keyword evidence="4" id="KW-0274">FAD</keyword>
<dbReference type="InterPro" id="IPR020946">
    <property type="entry name" value="Flavin_mOase-like"/>
</dbReference>
<dbReference type="InterPro" id="IPR036188">
    <property type="entry name" value="FAD/NAD-bd_sf"/>
</dbReference>
<dbReference type="InterPro" id="IPR051209">
    <property type="entry name" value="FAD-bind_Monooxygenase_sf"/>
</dbReference>
<dbReference type="GO" id="GO:0050660">
    <property type="term" value="F:flavin adenine dinucleotide binding"/>
    <property type="evidence" value="ECO:0007669"/>
    <property type="project" value="InterPro"/>
</dbReference>
<evidence type="ECO:0008006" key="8">
    <source>
        <dbReference type="Google" id="ProtNLM"/>
    </source>
</evidence>
<evidence type="ECO:0000256" key="2">
    <source>
        <dbReference type="ARBA" id="ARBA00010139"/>
    </source>
</evidence>
<comment type="similarity">
    <text evidence="2">Belongs to the FAD-binding monooxygenase family.</text>
</comment>
<dbReference type="RefSeq" id="XP_013288141.1">
    <property type="nucleotide sequence ID" value="XM_013432687.1"/>
</dbReference>
<evidence type="ECO:0000256" key="4">
    <source>
        <dbReference type="ARBA" id="ARBA00022827"/>
    </source>
</evidence>
<keyword evidence="3" id="KW-0285">Flavoprotein</keyword>
<evidence type="ECO:0000313" key="6">
    <source>
        <dbReference type="EMBL" id="KIW84333.1"/>
    </source>
</evidence>
<dbReference type="Pfam" id="PF00743">
    <property type="entry name" value="FMO-like"/>
    <property type="match status" value="1"/>
</dbReference>
<dbReference type="PANTHER" id="PTHR42877:SF5">
    <property type="entry name" value="L-ORNITHINE N(5)-MONOOXYGENASE-RELATED"/>
    <property type="match status" value="1"/>
</dbReference>
<comment type="cofactor">
    <cofactor evidence="1">
        <name>FAD</name>
        <dbReference type="ChEBI" id="CHEBI:57692"/>
    </cofactor>
</comment>
<organism evidence="6 7">
    <name type="scientific">Fonsecaea pedrosoi CBS 271.37</name>
    <dbReference type="NCBI Taxonomy" id="1442368"/>
    <lineage>
        <taxon>Eukaryota</taxon>
        <taxon>Fungi</taxon>
        <taxon>Dikarya</taxon>
        <taxon>Ascomycota</taxon>
        <taxon>Pezizomycotina</taxon>
        <taxon>Eurotiomycetes</taxon>
        <taxon>Chaetothyriomycetidae</taxon>
        <taxon>Chaetothyriales</taxon>
        <taxon>Herpotrichiellaceae</taxon>
        <taxon>Fonsecaea</taxon>
    </lineage>
</organism>
<dbReference type="PANTHER" id="PTHR42877">
    <property type="entry name" value="L-ORNITHINE N(5)-MONOOXYGENASE-RELATED"/>
    <property type="match status" value="1"/>
</dbReference>
<dbReference type="EMBL" id="KN846970">
    <property type="protein sequence ID" value="KIW84333.1"/>
    <property type="molecule type" value="Genomic_DNA"/>
</dbReference>
<dbReference type="SUPFAM" id="SSF51905">
    <property type="entry name" value="FAD/NAD(P)-binding domain"/>
    <property type="match status" value="2"/>
</dbReference>
<gene>
    <name evidence="6" type="ORF">Z517_03583</name>
</gene>
<sequence>MSDTATPSTIIIGGGPSGIALAYELKHKLGYTDFIIYERNDGVGGTWKTNTYPGCGCDIPSHLYSFSFNPNPNWSIELCEQPEILQYMNDTVDKFELRPFFHLGIECLGGKWHEDRNEWEVFLKDHKTDMTYSRFATILISAVGALSTPKTPNFPGMDKFRGPMVHTAQWDHSLNWEGKKVAVIGNGCSSAQAIPVMAEKAAKITQYARSRQWYLPRPNHVFTETEKWSFRWIPLLQKWLRFRIFLDADADTKEYYSSTTGVKSRSRLERKAEAYMLSKTPKKYHSFIIPDFPLGCKRRIFDPGYLDSLNRRNVELINQGIKEFTETGLIDTAGKAADFDIIVLATGYQVTDFLQTIKIEGANGVSLAQQWRECRGAQAYMGTYVHNFPNFGIIYGPNTFPANNSALFSCQTQVNYAVRSLIQPIVDGRASRIEVKQSAEDRETNVIHAKLKSSVFFSGCSSWFINEHGRNVTSWPGKAEEYWRRTLAVDWGAFKLRGGTRWWALNALLREVSPRIHAERDMVLLAVVAAFVKSRQLTQIVQPHIKWAGEMVLHNATELLHR</sequence>
<dbReference type="GeneID" id="25303073"/>
<proteinExistence type="inferred from homology"/>
<dbReference type="Proteomes" id="UP000053029">
    <property type="component" value="Unassembled WGS sequence"/>
</dbReference>
<evidence type="ECO:0000256" key="1">
    <source>
        <dbReference type="ARBA" id="ARBA00001974"/>
    </source>
</evidence>
<dbReference type="AlphaFoldDB" id="A0A0D2GTJ3"/>
<dbReference type="OrthoDB" id="74360at2759"/>
<reference evidence="6 7" key="1">
    <citation type="submission" date="2015-01" db="EMBL/GenBank/DDBJ databases">
        <title>The Genome Sequence of Fonsecaea pedrosoi CBS 271.37.</title>
        <authorList>
            <consortium name="The Broad Institute Genomics Platform"/>
            <person name="Cuomo C."/>
            <person name="de Hoog S."/>
            <person name="Gorbushina A."/>
            <person name="Stielow B."/>
            <person name="Teixiera M."/>
            <person name="Abouelleil A."/>
            <person name="Chapman S.B."/>
            <person name="Priest M."/>
            <person name="Young S.K."/>
            <person name="Wortman J."/>
            <person name="Nusbaum C."/>
            <person name="Birren B."/>
        </authorList>
    </citation>
    <scope>NUCLEOTIDE SEQUENCE [LARGE SCALE GENOMIC DNA]</scope>
    <source>
        <strain evidence="6 7">CBS 271.37</strain>
    </source>
</reference>